<evidence type="ECO:0000313" key="2">
    <source>
        <dbReference type="EMBL" id="KAK7609080.1"/>
    </source>
</evidence>
<evidence type="ECO:0000256" key="1">
    <source>
        <dbReference type="SAM" id="MobiDB-lite"/>
    </source>
</evidence>
<feature type="compositionally biased region" description="Basic residues" evidence="1">
    <location>
        <begin position="83"/>
        <end position="92"/>
    </location>
</feature>
<dbReference type="Proteomes" id="UP001367316">
    <property type="component" value="Unassembled WGS sequence"/>
</dbReference>
<gene>
    <name evidence="2" type="ORF">JOL62DRAFT_186515</name>
</gene>
<feature type="region of interest" description="Disordered" evidence="1">
    <location>
        <begin position="1"/>
        <end position="102"/>
    </location>
</feature>
<reference evidence="2 3" key="1">
    <citation type="submission" date="2024-04" db="EMBL/GenBank/DDBJ databases">
        <title>Phyllosticta paracitricarpa is synonymous to the EU quarantine fungus P. citricarpa based on phylogenomic analyses.</title>
        <authorList>
            <consortium name="Lawrence Berkeley National Laboratory"/>
            <person name="Van ingen-buijs V.A."/>
            <person name="Van westerhoven A.C."/>
            <person name="Haridas S."/>
            <person name="Skiadas P."/>
            <person name="Martin F."/>
            <person name="Groenewald J.Z."/>
            <person name="Crous P.W."/>
            <person name="Seidl M.F."/>
        </authorList>
    </citation>
    <scope>NUCLEOTIDE SEQUENCE [LARGE SCALE GENOMIC DNA]</scope>
    <source>
        <strain evidence="2 3">CBS 141358</strain>
    </source>
</reference>
<protein>
    <submittedName>
        <fullName evidence="2">Uncharacterized protein</fullName>
    </submittedName>
</protein>
<proteinExistence type="predicted"/>
<organism evidence="2 3">
    <name type="scientific">Phyllosticta paracitricarpa</name>
    <dbReference type="NCBI Taxonomy" id="2016321"/>
    <lineage>
        <taxon>Eukaryota</taxon>
        <taxon>Fungi</taxon>
        <taxon>Dikarya</taxon>
        <taxon>Ascomycota</taxon>
        <taxon>Pezizomycotina</taxon>
        <taxon>Dothideomycetes</taxon>
        <taxon>Dothideomycetes incertae sedis</taxon>
        <taxon>Botryosphaeriales</taxon>
        <taxon>Phyllostictaceae</taxon>
        <taxon>Phyllosticta</taxon>
    </lineage>
</organism>
<name>A0ABR1N1N5_9PEZI</name>
<dbReference type="EMBL" id="JBBPBF010000025">
    <property type="protein sequence ID" value="KAK7609080.1"/>
    <property type="molecule type" value="Genomic_DNA"/>
</dbReference>
<sequence>MPHNLSQPVALHEESHGSATPAALADARDDNQVWPACSRERKRASSLQQRPPSYRLLRSTNRSPAAASCTLQELPRTPTPHNPKPHIPRRRPAVPSTSFSQLPPARTPRIRYCCCSVETSAAIGAPASWERDDQATTGGQEQSKVERHLLTRIRSTSCCPKTAKGNTLPVSVSAHNTCSSFPLPSQSLRTVRSITLRPYHVQFLRPASGRPCSRAMLMRRRTVRVRG</sequence>
<evidence type="ECO:0000313" key="3">
    <source>
        <dbReference type="Proteomes" id="UP001367316"/>
    </source>
</evidence>
<comment type="caution">
    <text evidence="2">The sequence shown here is derived from an EMBL/GenBank/DDBJ whole genome shotgun (WGS) entry which is preliminary data.</text>
</comment>
<keyword evidence="3" id="KW-1185">Reference proteome</keyword>
<accession>A0ABR1N1N5</accession>